<protein>
    <recommendedName>
        <fullName evidence="8">Coatomer subunit delta</fullName>
    </recommendedName>
</protein>
<dbReference type="GO" id="GO:0006890">
    <property type="term" value="P:retrograde vesicle-mediated transport, Golgi to endoplasmic reticulum"/>
    <property type="evidence" value="ECO:0007669"/>
    <property type="project" value="UniProtKB-UniRule"/>
</dbReference>
<dbReference type="PANTHER" id="PTHR10121">
    <property type="entry name" value="COATOMER SUBUNIT DELTA"/>
    <property type="match status" value="1"/>
</dbReference>
<dbReference type="GO" id="GO:0051645">
    <property type="term" value="P:Golgi localization"/>
    <property type="evidence" value="ECO:0007669"/>
    <property type="project" value="TreeGrafter"/>
</dbReference>
<comment type="function">
    <text evidence="8">The coatomer is a cytosolic protein complex that binds to dilysine motifs and reversibly associates with Golgi non-clathrin-coated vesicles, which further mediate biosynthetic protein transport from the ER, via the Golgi up to the trans Golgi network. Coatomer complex is required for budding from Golgi membranes, and is essential for the retrograde Golgi-to-ER transport of dilysine-tagged proteins.</text>
</comment>
<evidence type="ECO:0000256" key="9">
    <source>
        <dbReference type="RuleBase" id="RU366052"/>
    </source>
</evidence>
<proteinExistence type="inferred from homology"/>
<dbReference type="PANTHER" id="PTHR10121:SF0">
    <property type="entry name" value="COATOMER SUBUNIT DELTA"/>
    <property type="match status" value="1"/>
</dbReference>
<comment type="similarity">
    <text evidence="1 8">Belongs to the adaptor complexes medium subunit family. Delta-COP subfamily.</text>
</comment>
<name>A0AAD4T3G0_9MAGN</name>
<dbReference type="Proteomes" id="UP001202328">
    <property type="component" value="Unassembled WGS sequence"/>
</dbReference>
<evidence type="ECO:0000259" key="10">
    <source>
        <dbReference type="PROSITE" id="PS51072"/>
    </source>
</evidence>
<evidence type="ECO:0000256" key="1">
    <source>
        <dbReference type="ARBA" id="ARBA00010516"/>
    </source>
</evidence>
<dbReference type="GO" id="GO:0000139">
    <property type="term" value="C:Golgi membrane"/>
    <property type="evidence" value="ECO:0007669"/>
    <property type="project" value="UniProtKB-SubCell"/>
</dbReference>
<comment type="caution">
    <text evidence="11">The sequence shown here is derived from an EMBL/GenBank/DDBJ whole genome shotgun (WGS) entry which is preliminary data.</text>
</comment>
<dbReference type="SUPFAM" id="SSF49447">
    <property type="entry name" value="Second domain of Mu2 adaptin subunit (ap50) of ap2 adaptor"/>
    <property type="match status" value="1"/>
</dbReference>
<keyword evidence="7 8" id="KW-0968">Cytoplasmic vesicle</keyword>
<dbReference type="CDD" id="cd09254">
    <property type="entry name" value="AP_delta-COPI_MHD"/>
    <property type="match status" value="1"/>
</dbReference>
<organism evidence="11 12">
    <name type="scientific">Papaver atlanticum</name>
    <dbReference type="NCBI Taxonomy" id="357466"/>
    <lineage>
        <taxon>Eukaryota</taxon>
        <taxon>Viridiplantae</taxon>
        <taxon>Streptophyta</taxon>
        <taxon>Embryophyta</taxon>
        <taxon>Tracheophyta</taxon>
        <taxon>Spermatophyta</taxon>
        <taxon>Magnoliopsida</taxon>
        <taxon>Ranunculales</taxon>
        <taxon>Papaveraceae</taxon>
        <taxon>Papaveroideae</taxon>
        <taxon>Papaver</taxon>
    </lineage>
</organism>
<evidence type="ECO:0000256" key="4">
    <source>
        <dbReference type="ARBA" id="ARBA00022892"/>
    </source>
</evidence>
<keyword evidence="2 8" id="KW-0813">Transport</keyword>
<gene>
    <name evidence="11" type="ORF">MKW98_009904</name>
</gene>
<evidence type="ECO:0000256" key="2">
    <source>
        <dbReference type="ARBA" id="ARBA00022448"/>
    </source>
</evidence>
<evidence type="ECO:0000256" key="5">
    <source>
        <dbReference type="ARBA" id="ARBA00022927"/>
    </source>
</evidence>
<evidence type="ECO:0000256" key="6">
    <source>
        <dbReference type="ARBA" id="ARBA00023034"/>
    </source>
</evidence>
<keyword evidence="12" id="KW-1185">Reference proteome</keyword>
<evidence type="ECO:0000313" key="12">
    <source>
        <dbReference type="Proteomes" id="UP001202328"/>
    </source>
</evidence>
<evidence type="ECO:0000313" key="11">
    <source>
        <dbReference type="EMBL" id="KAI3934985.1"/>
    </source>
</evidence>
<dbReference type="GO" id="GO:0030126">
    <property type="term" value="C:COPI vesicle coat"/>
    <property type="evidence" value="ECO:0007669"/>
    <property type="project" value="UniProtKB-UniRule"/>
</dbReference>
<dbReference type="PROSITE" id="PS51072">
    <property type="entry name" value="MHD"/>
    <property type="match status" value="1"/>
</dbReference>
<feature type="domain" description="MHD" evidence="10">
    <location>
        <begin position="48"/>
        <end position="200"/>
    </location>
</feature>
<dbReference type="InterPro" id="IPR036168">
    <property type="entry name" value="AP2_Mu_C_sf"/>
</dbReference>
<accession>A0AAD4T3G0</accession>
<keyword evidence="8" id="KW-0472">Membrane</keyword>
<sequence length="200" mass="22109">MLRLDNALKGIPSLVCLALYPSLNPTYSQTWRDRAETQCDGKAIGSGSEGENSSLQEQFNKKILKRSSMCYSSGKVDGLIQAQIESLTNSSIHFKTHPNINKELFSNENILGLKDPNRPFPTCPPGDAGVSLLRWRMLSTDESLVPLTINCWPSVCGGDSYVSMEYEASTMFDLHNLVISVPLPALRDTPNVSQVDGDWR</sequence>
<comment type="subunit">
    <text evidence="8">Oligomeric complex that consists of at least the alpha, beta, beta', gamma, delta, epsilon and zeta subunits.</text>
</comment>
<evidence type="ECO:0000256" key="8">
    <source>
        <dbReference type="RuleBase" id="RU364018"/>
    </source>
</evidence>
<dbReference type="InterPro" id="IPR027059">
    <property type="entry name" value="Coatomer_dsu"/>
</dbReference>
<keyword evidence="5 8" id="KW-0653">Protein transport</keyword>
<keyword evidence="4 8" id="KW-0931">ER-Golgi transport</keyword>
<dbReference type="AlphaFoldDB" id="A0AAD4T3G0"/>
<dbReference type="Pfam" id="PF00928">
    <property type="entry name" value="Adap_comp_sub"/>
    <property type="match status" value="1"/>
</dbReference>
<dbReference type="EMBL" id="JAJJMB010006318">
    <property type="protein sequence ID" value="KAI3934985.1"/>
    <property type="molecule type" value="Genomic_DNA"/>
</dbReference>
<dbReference type="InterPro" id="IPR028565">
    <property type="entry name" value="MHD"/>
</dbReference>
<comment type="subcellular location">
    <subcellularLocation>
        <location evidence="8 9">Cytoplasm</location>
    </subcellularLocation>
    <subcellularLocation>
        <location evidence="8 9">Cytoplasmic vesicle</location>
        <location evidence="8 9">COPI-coated vesicle membrane</location>
        <topology evidence="8 9">Peripheral membrane protein</topology>
        <orientation evidence="8 9">Cytoplasmic side</orientation>
    </subcellularLocation>
    <subcellularLocation>
        <location evidence="8 9">Golgi apparatus membrane</location>
        <topology evidence="8 9">Peripheral membrane protein</topology>
        <orientation evidence="8 9">Cytoplasmic side</orientation>
    </subcellularLocation>
</comment>
<keyword evidence="3 8" id="KW-0963">Cytoplasm</keyword>
<keyword evidence="6 8" id="KW-0333">Golgi apparatus</keyword>
<evidence type="ECO:0000256" key="7">
    <source>
        <dbReference type="ARBA" id="ARBA00023329"/>
    </source>
</evidence>
<evidence type="ECO:0000256" key="3">
    <source>
        <dbReference type="ARBA" id="ARBA00022490"/>
    </source>
</evidence>
<dbReference type="GO" id="GO:0006888">
    <property type="term" value="P:endoplasmic reticulum to Golgi vesicle-mediated transport"/>
    <property type="evidence" value="ECO:0007669"/>
    <property type="project" value="TreeGrafter"/>
</dbReference>
<reference evidence="11" key="1">
    <citation type="submission" date="2022-04" db="EMBL/GenBank/DDBJ databases">
        <title>A functionally conserved STORR gene fusion in Papaver species that diverged 16.8 million years ago.</title>
        <authorList>
            <person name="Catania T."/>
        </authorList>
    </citation>
    <scope>NUCLEOTIDE SEQUENCE</scope>
    <source>
        <strain evidence="11">S-188037</strain>
    </source>
</reference>
<dbReference type="GO" id="GO:0015031">
    <property type="term" value="P:protein transport"/>
    <property type="evidence" value="ECO:0007669"/>
    <property type="project" value="UniProtKB-KW"/>
</dbReference>